<feature type="signal peptide" evidence="1">
    <location>
        <begin position="1"/>
        <end position="29"/>
    </location>
</feature>
<feature type="chain" id="PRO_5046409971" description="DUF4352 domain-containing protein" evidence="1">
    <location>
        <begin position="30"/>
        <end position="150"/>
    </location>
</feature>
<name>A0ABZ2J276_9CHLR</name>
<organism evidence="2 3">
    <name type="scientific">Candidatus Dehalogenimonas loeffleri</name>
    <dbReference type="NCBI Taxonomy" id="3127115"/>
    <lineage>
        <taxon>Bacteria</taxon>
        <taxon>Bacillati</taxon>
        <taxon>Chloroflexota</taxon>
        <taxon>Dehalococcoidia</taxon>
        <taxon>Dehalococcoidales</taxon>
        <taxon>Dehalococcoidaceae</taxon>
        <taxon>Dehalogenimonas</taxon>
    </lineage>
</organism>
<gene>
    <name evidence="2" type="ORF">V8247_07060</name>
</gene>
<proteinExistence type="predicted"/>
<accession>A0ABZ2J276</accession>
<evidence type="ECO:0000313" key="3">
    <source>
        <dbReference type="Proteomes" id="UP001375370"/>
    </source>
</evidence>
<dbReference type="Proteomes" id="UP001375370">
    <property type="component" value="Chromosome"/>
</dbReference>
<evidence type="ECO:0008006" key="4">
    <source>
        <dbReference type="Google" id="ProtNLM"/>
    </source>
</evidence>
<sequence length="150" mass="15805">MKWHKLIPAALLTIILTAGLLTGCAKVEAGQPSGLVINSLSYSIGNVDGDPKKPVKISYSLSIQNKSRNDIFVGRVTPVLSGSGNDLILTQTDDFDANTKLSPDSYANINGELILDTGDTGMSKEEMSASLNITGVEVESTLILGLPGQE</sequence>
<reference evidence="2 3" key="1">
    <citation type="submission" date="2024-03" db="EMBL/GenBank/DDBJ databases">
        <title>A Dehalogenimonas Isolated from Estuarine Sediments Dihaloeliminates Chlorinated Alkanes.</title>
        <authorList>
            <person name="Yang Y."/>
            <person name="Wang H."/>
        </authorList>
    </citation>
    <scope>NUCLEOTIDE SEQUENCE [LARGE SCALE GENOMIC DNA]</scope>
    <source>
        <strain evidence="2 3">W</strain>
    </source>
</reference>
<protein>
    <recommendedName>
        <fullName evidence="4">DUF4352 domain-containing protein</fullName>
    </recommendedName>
</protein>
<evidence type="ECO:0000256" key="1">
    <source>
        <dbReference type="SAM" id="SignalP"/>
    </source>
</evidence>
<keyword evidence="1" id="KW-0732">Signal</keyword>
<dbReference type="PROSITE" id="PS51257">
    <property type="entry name" value="PROKAR_LIPOPROTEIN"/>
    <property type="match status" value="1"/>
</dbReference>
<dbReference type="EMBL" id="CP146612">
    <property type="protein sequence ID" value="WWX25014.1"/>
    <property type="molecule type" value="Genomic_DNA"/>
</dbReference>
<evidence type="ECO:0000313" key="2">
    <source>
        <dbReference type="EMBL" id="WWX25014.1"/>
    </source>
</evidence>
<dbReference type="RefSeq" id="WP_338737147.1">
    <property type="nucleotide sequence ID" value="NZ_CP146612.1"/>
</dbReference>
<keyword evidence="3" id="KW-1185">Reference proteome</keyword>